<dbReference type="SUPFAM" id="SSF53784">
    <property type="entry name" value="Phosphofructokinase"/>
    <property type="match status" value="1"/>
</dbReference>
<accession>X1C6E1</accession>
<dbReference type="EMBL" id="BART01021665">
    <property type="protein sequence ID" value="GAH02942.1"/>
    <property type="molecule type" value="Genomic_DNA"/>
</dbReference>
<evidence type="ECO:0000313" key="1">
    <source>
        <dbReference type="EMBL" id="GAH02942.1"/>
    </source>
</evidence>
<dbReference type="AlphaFoldDB" id="X1C6E1"/>
<organism evidence="1">
    <name type="scientific">marine sediment metagenome</name>
    <dbReference type="NCBI Taxonomy" id="412755"/>
    <lineage>
        <taxon>unclassified sequences</taxon>
        <taxon>metagenomes</taxon>
        <taxon>ecological metagenomes</taxon>
    </lineage>
</organism>
<name>X1C6E1_9ZZZZ</name>
<protein>
    <recommendedName>
        <fullName evidence="2">Phosphofructokinase domain-containing protein</fullName>
    </recommendedName>
</protein>
<reference evidence="1" key="1">
    <citation type="journal article" date="2014" name="Front. Microbiol.">
        <title>High frequency of phylogenetically diverse reductive dehalogenase-homologous genes in deep subseafloor sedimentary metagenomes.</title>
        <authorList>
            <person name="Kawai M."/>
            <person name="Futagami T."/>
            <person name="Toyoda A."/>
            <person name="Takaki Y."/>
            <person name="Nishi S."/>
            <person name="Hori S."/>
            <person name="Arai W."/>
            <person name="Tsubouchi T."/>
            <person name="Morono Y."/>
            <person name="Uchiyama I."/>
            <person name="Ito T."/>
            <person name="Fujiyama A."/>
            <person name="Inagaki F."/>
            <person name="Takami H."/>
        </authorList>
    </citation>
    <scope>NUCLEOTIDE SEQUENCE</scope>
    <source>
        <strain evidence="1">Expedition CK06-06</strain>
    </source>
</reference>
<dbReference type="InterPro" id="IPR035966">
    <property type="entry name" value="PKF_sf"/>
</dbReference>
<proteinExistence type="predicted"/>
<feature type="non-terminal residue" evidence="1">
    <location>
        <position position="1"/>
    </location>
</feature>
<gene>
    <name evidence="1" type="ORF">S01H4_39893</name>
</gene>
<dbReference type="GO" id="GO:0003872">
    <property type="term" value="F:6-phosphofructokinase activity"/>
    <property type="evidence" value="ECO:0007669"/>
    <property type="project" value="InterPro"/>
</dbReference>
<sequence length="53" mass="5587">GGVRVAIVTTGGLAPGLNSVIHSIVERHWKTYKINKAKRGVVLGIKESFGGTL</sequence>
<dbReference type="Gene3D" id="3.40.50.450">
    <property type="match status" value="1"/>
</dbReference>
<evidence type="ECO:0008006" key="2">
    <source>
        <dbReference type="Google" id="ProtNLM"/>
    </source>
</evidence>
<comment type="caution">
    <text evidence="1">The sequence shown here is derived from an EMBL/GenBank/DDBJ whole genome shotgun (WGS) entry which is preliminary data.</text>
</comment>